<dbReference type="PANTHER" id="PTHR31704:SF37">
    <property type="entry name" value="HEAT SHOCK PROTEIN"/>
    <property type="match status" value="1"/>
</dbReference>
<sequence length="204" mass="23917">MVSKLNLRKSSSQVNIENENIINEGEIETRYEIVIGLINILVKLDEKIYKKNLEREQDSHIWDALKSYFQLWAKLVGQETDLDWDHEKKTVLASESWWTDKIKINPEFAKFKNEGPKFLDRLEQCFKYIVATGYGAWAPSEDPNPEEFNNQNNEDFESRGDINYTNEFIEQDVKLYSCSNPTREKRRKTSSKKIEKKAGIASKL</sequence>
<evidence type="ECO:0000313" key="3">
    <source>
        <dbReference type="EMBL" id="RYR29079.1"/>
    </source>
</evidence>
<dbReference type="Proteomes" id="UP000289738">
    <property type="component" value="Chromosome B01"/>
</dbReference>
<gene>
    <name evidence="3" type="ORF">Ahy_B01g053373</name>
</gene>
<evidence type="ECO:0000259" key="2">
    <source>
        <dbReference type="Pfam" id="PF12776"/>
    </source>
</evidence>
<organism evidence="3 4">
    <name type="scientific">Arachis hypogaea</name>
    <name type="common">Peanut</name>
    <dbReference type="NCBI Taxonomy" id="3818"/>
    <lineage>
        <taxon>Eukaryota</taxon>
        <taxon>Viridiplantae</taxon>
        <taxon>Streptophyta</taxon>
        <taxon>Embryophyta</taxon>
        <taxon>Tracheophyta</taxon>
        <taxon>Spermatophyta</taxon>
        <taxon>Magnoliopsida</taxon>
        <taxon>eudicotyledons</taxon>
        <taxon>Gunneridae</taxon>
        <taxon>Pentapetalae</taxon>
        <taxon>rosids</taxon>
        <taxon>fabids</taxon>
        <taxon>Fabales</taxon>
        <taxon>Fabaceae</taxon>
        <taxon>Papilionoideae</taxon>
        <taxon>50 kb inversion clade</taxon>
        <taxon>dalbergioids sensu lato</taxon>
        <taxon>Dalbergieae</taxon>
        <taxon>Pterocarpus clade</taxon>
        <taxon>Arachis</taxon>
    </lineage>
</organism>
<evidence type="ECO:0000256" key="1">
    <source>
        <dbReference type="SAM" id="MobiDB-lite"/>
    </source>
</evidence>
<accession>A0A445ARM4</accession>
<dbReference type="AlphaFoldDB" id="A0A445ARM4"/>
<dbReference type="EMBL" id="SDMP01000011">
    <property type="protein sequence ID" value="RYR29079.1"/>
    <property type="molecule type" value="Genomic_DNA"/>
</dbReference>
<dbReference type="STRING" id="3818.A0A445ARM4"/>
<dbReference type="PANTHER" id="PTHR31704">
    <property type="entry name" value="MYB/SANT-LIKE DNA-BINDING DOMAIN PROTEIN-RELATED"/>
    <property type="match status" value="1"/>
</dbReference>
<reference evidence="3 4" key="1">
    <citation type="submission" date="2019-01" db="EMBL/GenBank/DDBJ databases">
        <title>Sequencing of cultivated peanut Arachis hypogaea provides insights into genome evolution and oil improvement.</title>
        <authorList>
            <person name="Chen X."/>
        </authorList>
    </citation>
    <scope>NUCLEOTIDE SEQUENCE [LARGE SCALE GENOMIC DNA]</scope>
    <source>
        <strain evidence="4">cv. Fuhuasheng</strain>
        <tissue evidence="3">Leaves</tissue>
    </source>
</reference>
<feature type="region of interest" description="Disordered" evidence="1">
    <location>
        <begin position="180"/>
        <end position="204"/>
    </location>
</feature>
<evidence type="ECO:0000313" key="4">
    <source>
        <dbReference type="Proteomes" id="UP000289738"/>
    </source>
</evidence>
<protein>
    <recommendedName>
        <fullName evidence="2">Myb/SANT-like domain-containing protein</fullName>
    </recommendedName>
</protein>
<dbReference type="Pfam" id="PF12776">
    <property type="entry name" value="Myb_DNA-bind_3"/>
    <property type="match status" value="1"/>
</dbReference>
<keyword evidence="4" id="KW-1185">Reference proteome</keyword>
<dbReference type="InterPro" id="IPR024752">
    <property type="entry name" value="Myb/SANT-like_dom"/>
</dbReference>
<comment type="caution">
    <text evidence="3">The sequence shown here is derived from an EMBL/GenBank/DDBJ whole genome shotgun (WGS) entry which is preliminary data.</text>
</comment>
<proteinExistence type="predicted"/>
<feature type="domain" description="Myb/SANT-like" evidence="2">
    <location>
        <begin position="39"/>
        <end position="99"/>
    </location>
</feature>
<name>A0A445ARM4_ARAHY</name>